<accession>A0A6C2CKA2</accession>
<evidence type="ECO:0000313" key="6">
    <source>
        <dbReference type="Proteomes" id="UP000389128"/>
    </source>
</evidence>
<dbReference type="SUPFAM" id="SSF48695">
    <property type="entry name" value="Multiheme cytochromes"/>
    <property type="match status" value="1"/>
</dbReference>
<feature type="signal peptide" evidence="3">
    <location>
        <begin position="1"/>
        <end position="26"/>
    </location>
</feature>
<dbReference type="PANTHER" id="PTHR35038">
    <property type="entry name" value="DISSIMILATORY SULFITE REDUCTASE SIRA"/>
    <property type="match status" value="1"/>
</dbReference>
<dbReference type="PANTHER" id="PTHR35038:SF8">
    <property type="entry name" value="C-TYPE POLYHEME CYTOCHROME OMCC"/>
    <property type="match status" value="1"/>
</dbReference>
<keyword evidence="2" id="KW-1133">Transmembrane helix</keyword>
<feature type="transmembrane region" description="Helical" evidence="2">
    <location>
        <begin position="290"/>
        <end position="312"/>
    </location>
</feature>
<dbReference type="InterPro" id="IPR036280">
    <property type="entry name" value="Multihaem_cyt_sf"/>
</dbReference>
<dbReference type="AlphaFoldDB" id="A0A6C2CKA2"/>
<comment type="caution">
    <text evidence="5">The sequence shown here is derived from an EMBL/GenBank/DDBJ whole genome shotgun (WGS) entry which is preliminary data.</text>
</comment>
<dbReference type="Proteomes" id="UP000389128">
    <property type="component" value="Unassembled WGS sequence"/>
</dbReference>
<gene>
    <name evidence="5" type="ORF">ETQ85_19455</name>
</gene>
<dbReference type="EMBL" id="SDKK01000021">
    <property type="protein sequence ID" value="TYC54401.1"/>
    <property type="molecule type" value="Genomic_DNA"/>
</dbReference>
<dbReference type="OrthoDB" id="9814800at2"/>
<proteinExistence type="predicted"/>
<keyword evidence="2" id="KW-0472">Membrane</keyword>
<dbReference type="InterPro" id="IPR010177">
    <property type="entry name" value="Paired_CXXCH_1"/>
</dbReference>
<name>A0A6C2CKA2_9RHOO</name>
<sequence>MFGKIKKRFGGILALLAFVVAAPVFADDPPPSPEALVKIRAANGECLKCHSEAGLKAPPKEGMDLKKLREHLVHLDTFTASDHGQMACSKCHGDGYDEHPHAAKAREGISECQDCHARKAMRIERQFDKSVHAENLSDTFTCATCHDPHVMAVATKLRDPHKIVAQDNKICLDCHDSDIAFAKMAPDKKKRPPIDDIHDWLPNTRLHWKAVRCVECHTPTEDKLSLSHEIQNKDKAEKKCASCHTANSSLNARLYRHLQTEEQNKYGFINSVILSNSYVVGATRNPSLDLILIVLFVATVVGVIGHGLVRIITTRLRRSKNHD</sequence>
<dbReference type="RefSeq" id="WP_148580748.1">
    <property type="nucleotide sequence ID" value="NZ_SDKK01000021.1"/>
</dbReference>
<dbReference type="Pfam" id="PF09699">
    <property type="entry name" value="Paired_CXXCH_1"/>
    <property type="match status" value="1"/>
</dbReference>
<keyword evidence="1 3" id="KW-0732">Signal</keyword>
<feature type="chain" id="PRO_5025599261" description="Doubled CXXCH motif domain-containing protein" evidence="3">
    <location>
        <begin position="27"/>
        <end position="323"/>
    </location>
</feature>
<evidence type="ECO:0000256" key="2">
    <source>
        <dbReference type="SAM" id="Phobius"/>
    </source>
</evidence>
<protein>
    <recommendedName>
        <fullName evidence="4">Doubled CXXCH motif domain-containing protein</fullName>
    </recommendedName>
</protein>
<reference evidence="5 6" key="1">
    <citation type="submission" date="2019-01" db="EMBL/GenBank/DDBJ databases">
        <title>Zoogloea oleivorans genome sequencing and assembly.</title>
        <authorList>
            <person name="Tancsics A."/>
            <person name="Farkas M."/>
            <person name="Kriszt B."/>
            <person name="Maroti G."/>
            <person name="Horvath B."/>
        </authorList>
    </citation>
    <scope>NUCLEOTIDE SEQUENCE [LARGE SCALE GENOMIC DNA]</scope>
    <source>
        <strain evidence="5 6">Buc</strain>
    </source>
</reference>
<evidence type="ECO:0000256" key="1">
    <source>
        <dbReference type="ARBA" id="ARBA00022729"/>
    </source>
</evidence>
<evidence type="ECO:0000259" key="4">
    <source>
        <dbReference type="Pfam" id="PF09699"/>
    </source>
</evidence>
<dbReference type="InterPro" id="IPR051829">
    <property type="entry name" value="Multiheme_Cytochr_ET"/>
</dbReference>
<keyword evidence="2" id="KW-0812">Transmembrane</keyword>
<evidence type="ECO:0000256" key="3">
    <source>
        <dbReference type="SAM" id="SignalP"/>
    </source>
</evidence>
<keyword evidence="6" id="KW-1185">Reference proteome</keyword>
<organism evidence="5 6">
    <name type="scientific">Zoogloea oleivorans</name>
    <dbReference type="NCBI Taxonomy" id="1552750"/>
    <lineage>
        <taxon>Bacteria</taxon>
        <taxon>Pseudomonadati</taxon>
        <taxon>Pseudomonadota</taxon>
        <taxon>Betaproteobacteria</taxon>
        <taxon>Rhodocyclales</taxon>
        <taxon>Zoogloeaceae</taxon>
        <taxon>Zoogloea</taxon>
    </lineage>
</organism>
<feature type="domain" description="Doubled CXXCH motif" evidence="4">
    <location>
        <begin position="141"/>
        <end position="178"/>
    </location>
</feature>
<evidence type="ECO:0000313" key="5">
    <source>
        <dbReference type="EMBL" id="TYC54401.1"/>
    </source>
</evidence>
<dbReference type="Gene3D" id="1.10.1130.10">
    <property type="entry name" value="Flavocytochrome C3, Chain A"/>
    <property type="match status" value="1"/>
</dbReference>